<evidence type="ECO:0000313" key="14">
    <source>
        <dbReference type="Proteomes" id="UP000007435"/>
    </source>
</evidence>
<feature type="transmembrane region" description="Helical" evidence="11">
    <location>
        <begin position="234"/>
        <end position="259"/>
    </location>
</feature>
<dbReference type="Gene3D" id="1.20.1250.20">
    <property type="entry name" value="MFS general substrate transporter like domains"/>
    <property type="match status" value="2"/>
</dbReference>
<feature type="transmembrane region" description="Helical" evidence="11">
    <location>
        <begin position="141"/>
        <end position="164"/>
    </location>
</feature>
<evidence type="ECO:0000256" key="10">
    <source>
        <dbReference type="ARBA" id="ARBA00023136"/>
    </source>
</evidence>
<comment type="subcellular location">
    <subcellularLocation>
        <location evidence="2">Cell inner membrane</location>
        <topology evidence="2">Multi-pass membrane protein</topology>
    </subcellularLocation>
</comment>
<keyword evidence="5" id="KW-1003">Cell membrane</keyword>
<name>E4RRT8_LEAB4</name>
<evidence type="ECO:0000256" key="5">
    <source>
        <dbReference type="ARBA" id="ARBA00022475"/>
    </source>
</evidence>
<reference key="1">
    <citation type="submission" date="2010-11" db="EMBL/GenBank/DDBJ databases">
        <title>The complete genome of Leadbetterella byssophila DSM 17132.</title>
        <authorList>
            <consortium name="US DOE Joint Genome Institute (JGI-PGF)"/>
            <person name="Lucas S."/>
            <person name="Copeland A."/>
            <person name="Lapidus A."/>
            <person name="Glavina del Rio T."/>
            <person name="Dalin E."/>
            <person name="Tice H."/>
            <person name="Bruce D."/>
            <person name="Goodwin L."/>
            <person name="Pitluck S."/>
            <person name="Kyrpides N."/>
            <person name="Mavromatis K."/>
            <person name="Ivanova N."/>
            <person name="Teshima H."/>
            <person name="Brettin T."/>
            <person name="Detter J.C."/>
            <person name="Han C."/>
            <person name="Tapia R."/>
            <person name="Land M."/>
            <person name="Hauser L."/>
            <person name="Markowitz V."/>
            <person name="Cheng J.-F."/>
            <person name="Hugenholtz P."/>
            <person name="Woyke T."/>
            <person name="Wu D."/>
            <person name="Tindall B."/>
            <person name="Pomrenke H.G."/>
            <person name="Brambilla E."/>
            <person name="Klenk H.-P."/>
            <person name="Eisen J.A."/>
        </authorList>
    </citation>
    <scope>NUCLEOTIDE SEQUENCE [LARGE SCALE GENOMIC DNA]</scope>
    <source>
        <strain>DSM 17132</strain>
    </source>
</reference>
<keyword evidence="4" id="KW-0813">Transport</keyword>
<feature type="transmembrane region" description="Helical" evidence="11">
    <location>
        <begin position="301"/>
        <end position="319"/>
    </location>
</feature>
<evidence type="ECO:0000256" key="8">
    <source>
        <dbReference type="ARBA" id="ARBA00022692"/>
    </source>
</evidence>
<dbReference type="CDD" id="cd17394">
    <property type="entry name" value="MFS_FucP_like"/>
    <property type="match status" value="1"/>
</dbReference>
<keyword evidence="14" id="KW-1185">Reference proteome</keyword>
<dbReference type="GO" id="GO:0015535">
    <property type="term" value="F:fucose:proton symporter activity"/>
    <property type="evidence" value="ECO:0007669"/>
    <property type="project" value="InterPro"/>
</dbReference>
<dbReference type="GO" id="GO:0005354">
    <property type="term" value="F:galactose transmembrane transporter activity"/>
    <property type="evidence" value="ECO:0007669"/>
    <property type="project" value="InterPro"/>
</dbReference>
<dbReference type="EMBL" id="CP002305">
    <property type="protein sequence ID" value="ADQ17625.1"/>
    <property type="molecule type" value="Genomic_DNA"/>
</dbReference>
<evidence type="ECO:0000313" key="13">
    <source>
        <dbReference type="EMBL" id="ADQ17625.1"/>
    </source>
</evidence>
<evidence type="ECO:0000259" key="12">
    <source>
        <dbReference type="PROSITE" id="PS50850"/>
    </source>
</evidence>
<evidence type="ECO:0000256" key="6">
    <source>
        <dbReference type="ARBA" id="ARBA00022519"/>
    </source>
</evidence>
<feature type="transmembrane region" description="Helical" evidence="11">
    <location>
        <begin position="325"/>
        <end position="347"/>
    </location>
</feature>
<evidence type="ECO:0000256" key="11">
    <source>
        <dbReference type="SAM" id="Phobius"/>
    </source>
</evidence>
<sequence>MFNPSMKNKFLLPFILVTSLFFMWGLANNLTGILIPHLRKALELSNTQSTLVDTAAYLAYFIAAIPAGLLLKKVGYKNGILIGLLVFSLGCFLFVPAANTRDFGLFLGGAFIIGIGLATLETAANPYATKLGPEETATTRLNFAQSFNGLAATAAPFLGTIFILSGKDYSQETLGEAERLAYLQMEANSVKGPYITIGITLLVLAILFSLVKFPNVEDKQQNGGSFTGAWRSPLLRWAVLAQFFYVGAQVCVTSFFIRMAMEGGGMTEKEAGSYLGIYGLLFMIGRFAGTALTRIIPAAKLLAIYAAISFALCLITIQLEGNLVVFALGALGFFLSIMFPTIFALGIQGLGENTKPGSSLLVMSIIGGAIFPVIMGYLIDNAGDHIQVGYYIPLSCFIIIFLFAHKNLKKA</sequence>
<dbReference type="InterPro" id="IPR011701">
    <property type="entry name" value="MFS"/>
</dbReference>
<comment type="similarity">
    <text evidence="3">Belongs to the major facilitator superfamily. FHS transporter (TC 2.A.1.7) family.</text>
</comment>
<dbReference type="AlphaFoldDB" id="E4RRT8"/>
<organism evidence="13 14">
    <name type="scientific">Leadbetterella byssophila (strain DSM 17132 / JCM 16389 / KACC 11308 / NBRC 106382 / 4M15)</name>
    <dbReference type="NCBI Taxonomy" id="649349"/>
    <lineage>
        <taxon>Bacteria</taxon>
        <taxon>Pseudomonadati</taxon>
        <taxon>Bacteroidota</taxon>
        <taxon>Cytophagia</taxon>
        <taxon>Cytophagales</taxon>
        <taxon>Leadbetterellaceae</taxon>
        <taxon>Leadbetterella</taxon>
    </lineage>
</organism>
<dbReference type="GO" id="GO:0005886">
    <property type="term" value="C:plasma membrane"/>
    <property type="evidence" value="ECO:0007669"/>
    <property type="project" value="UniProtKB-SubCell"/>
</dbReference>
<keyword evidence="8 11" id="KW-0812">Transmembrane</keyword>
<feature type="transmembrane region" description="Helical" evidence="11">
    <location>
        <begin position="359"/>
        <end position="379"/>
    </location>
</feature>
<keyword evidence="7" id="KW-0762">Sugar transport</keyword>
<feature type="transmembrane region" description="Helical" evidence="11">
    <location>
        <begin position="51"/>
        <end position="71"/>
    </location>
</feature>
<feature type="transmembrane region" description="Helical" evidence="11">
    <location>
        <begin position="271"/>
        <end position="289"/>
    </location>
</feature>
<keyword evidence="10 11" id="KW-0472">Membrane</keyword>
<proteinExistence type="inferred from homology"/>
<dbReference type="PANTHER" id="PTHR43702">
    <property type="entry name" value="L-FUCOSE-PROTON SYMPORTER"/>
    <property type="match status" value="1"/>
</dbReference>
<feature type="transmembrane region" description="Helical" evidence="11">
    <location>
        <begin position="78"/>
        <end position="97"/>
    </location>
</feature>
<keyword evidence="9 11" id="KW-1133">Transmembrane helix</keyword>
<accession>E4RRT8</accession>
<dbReference type="SUPFAM" id="SSF103473">
    <property type="entry name" value="MFS general substrate transporter"/>
    <property type="match status" value="1"/>
</dbReference>
<dbReference type="HOGENOM" id="CLU_028452_0_1_10"/>
<evidence type="ECO:0000256" key="2">
    <source>
        <dbReference type="ARBA" id="ARBA00004429"/>
    </source>
</evidence>
<dbReference type="Proteomes" id="UP000007435">
    <property type="component" value="Chromosome"/>
</dbReference>
<reference evidence="13 14" key="2">
    <citation type="journal article" date="2011" name="Stand. Genomic Sci.">
        <title>Complete genome sequence of Leadbetterella byssophila type strain (4M15).</title>
        <authorList>
            <person name="Abt B."/>
            <person name="Teshima H."/>
            <person name="Lucas S."/>
            <person name="Lapidus A."/>
            <person name="Del Rio T.G."/>
            <person name="Nolan M."/>
            <person name="Tice H."/>
            <person name="Cheng J.F."/>
            <person name="Pitluck S."/>
            <person name="Liolios K."/>
            <person name="Pagani I."/>
            <person name="Ivanova N."/>
            <person name="Mavromatis K."/>
            <person name="Pati A."/>
            <person name="Tapia R."/>
            <person name="Han C."/>
            <person name="Goodwin L."/>
            <person name="Chen A."/>
            <person name="Palaniappan K."/>
            <person name="Land M."/>
            <person name="Hauser L."/>
            <person name="Chang Y.J."/>
            <person name="Jeffries C.D."/>
            <person name="Rohde M."/>
            <person name="Goker M."/>
            <person name="Tindall B.J."/>
            <person name="Detter J.C."/>
            <person name="Woyke T."/>
            <person name="Bristow J."/>
            <person name="Eisen J.A."/>
            <person name="Markowitz V."/>
            <person name="Hugenholtz P."/>
            <person name="Klenk H.P."/>
            <person name="Kyrpides N.C."/>
        </authorList>
    </citation>
    <scope>NUCLEOTIDE SEQUENCE [LARGE SCALE GENOMIC DNA]</scope>
    <source>
        <strain evidence="14">DSM 17132 / JCM 16389 / KACC 11308 / NBRC 106382 / 4M15</strain>
    </source>
</reference>
<dbReference type="InterPro" id="IPR036259">
    <property type="entry name" value="MFS_trans_sf"/>
</dbReference>
<dbReference type="PANTHER" id="PTHR43702:SF3">
    <property type="entry name" value="PROTEIN TSGA"/>
    <property type="match status" value="1"/>
</dbReference>
<evidence type="ECO:0000256" key="1">
    <source>
        <dbReference type="ARBA" id="ARBA00003321"/>
    </source>
</evidence>
<comment type="function">
    <text evidence="1">Intake of glucose and galactose.</text>
</comment>
<keyword evidence="6" id="KW-0997">Cell inner membrane</keyword>
<dbReference type="STRING" id="649349.Lbys_1923"/>
<evidence type="ECO:0000256" key="4">
    <source>
        <dbReference type="ARBA" id="ARBA00022448"/>
    </source>
</evidence>
<evidence type="ECO:0000256" key="3">
    <source>
        <dbReference type="ARBA" id="ARBA00009120"/>
    </source>
</evidence>
<dbReference type="NCBIfam" id="TIGR01272">
    <property type="entry name" value="gluP"/>
    <property type="match status" value="1"/>
</dbReference>
<feature type="transmembrane region" description="Helical" evidence="11">
    <location>
        <begin position="194"/>
        <end position="213"/>
    </location>
</feature>
<dbReference type="Pfam" id="PF07690">
    <property type="entry name" value="MFS_1"/>
    <property type="match status" value="1"/>
</dbReference>
<dbReference type="PROSITE" id="PS50850">
    <property type="entry name" value="MFS"/>
    <property type="match status" value="1"/>
</dbReference>
<evidence type="ECO:0000256" key="9">
    <source>
        <dbReference type="ARBA" id="ARBA00022989"/>
    </source>
</evidence>
<feature type="transmembrane region" description="Helical" evidence="11">
    <location>
        <begin position="385"/>
        <end position="404"/>
    </location>
</feature>
<dbReference type="InterPro" id="IPR005275">
    <property type="entry name" value="Lfuc_symporter_FucP"/>
</dbReference>
<dbReference type="NCBIfam" id="TIGR00885">
    <property type="entry name" value="fucP"/>
    <property type="match status" value="1"/>
</dbReference>
<evidence type="ECO:0000256" key="7">
    <source>
        <dbReference type="ARBA" id="ARBA00022597"/>
    </source>
</evidence>
<dbReference type="GO" id="GO:0055056">
    <property type="term" value="F:D-glucose transmembrane transporter activity"/>
    <property type="evidence" value="ECO:0007669"/>
    <property type="project" value="InterPro"/>
</dbReference>
<dbReference type="InterPro" id="IPR020846">
    <property type="entry name" value="MFS_dom"/>
</dbReference>
<dbReference type="InterPro" id="IPR050375">
    <property type="entry name" value="MFS_TsgA-like"/>
</dbReference>
<dbReference type="GO" id="GO:1904659">
    <property type="term" value="P:D-glucose transmembrane transport"/>
    <property type="evidence" value="ECO:0007669"/>
    <property type="project" value="InterPro"/>
</dbReference>
<feature type="transmembrane region" description="Helical" evidence="11">
    <location>
        <begin position="103"/>
        <end position="120"/>
    </location>
</feature>
<feature type="domain" description="Major facilitator superfamily (MFS) profile" evidence="12">
    <location>
        <begin position="13"/>
        <end position="411"/>
    </location>
</feature>
<dbReference type="eggNOG" id="COG0738">
    <property type="taxonomic scope" value="Bacteria"/>
</dbReference>
<protein>
    <submittedName>
        <fullName evidence="13">L-fucose transporter</fullName>
    </submittedName>
</protein>
<dbReference type="InterPro" id="IPR005964">
    <property type="entry name" value="Glc/Gal_transptr_bac"/>
</dbReference>
<gene>
    <name evidence="13" type="ordered locus">Lbys_1923</name>
</gene>
<dbReference type="KEGG" id="lby:Lbys_1923"/>